<accession>A0A819NDC7</accession>
<dbReference type="EMBL" id="CAJOBB010000583">
    <property type="protein sequence ID" value="CAF3710237.1"/>
    <property type="molecule type" value="Genomic_DNA"/>
</dbReference>
<dbReference type="AlphaFoldDB" id="A0A819NDC7"/>
<evidence type="ECO:0000313" key="6">
    <source>
        <dbReference type="Proteomes" id="UP000663844"/>
    </source>
</evidence>
<evidence type="ECO:0000313" key="4">
    <source>
        <dbReference type="EMBL" id="CAF3710237.1"/>
    </source>
</evidence>
<proteinExistence type="predicted"/>
<evidence type="ECO:0000256" key="1">
    <source>
        <dbReference type="SAM" id="MobiDB-lite"/>
    </source>
</evidence>
<organism evidence="5 6">
    <name type="scientific">Adineta steineri</name>
    <dbReference type="NCBI Taxonomy" id="433720"/>
    <lineage>
        <taxon>Eukaryota</taxon>
        <taxon>Metazoa</taxon>
        <taxon>Spiralia</taxon>
        <taxon>Gnathifera</taxon>
        <taxon>Rotifera</taxon>
        <taxon>Eurotatoria</taxon>
        <taxon>Bdelloidea</taxon>
        <taxon>Adinetida</taxon>
        <taxon>Adinetidae</taxon>
        <taxon>Adineta</taxon>
    </lineage>
</organism>
<reference evidence="5" key="1">
    <citation type="submission" date="2021-02" db="EMBL/GenBank/DDBJ databases">
        <authorList>
            <person name="Nowell W R."/>
        </authorList>
    </citation>
    <scope>NUCLEOTIDE SEQUENCE</scope>
</reference>
<dbReference type="Proteomes" id="UP000663868">
    <property type="component" value="Unassembled WGS sequence"/>
</dbReference>
<dbReference type="Proteomes" id="UP000663860">
    <property type="component" value="Unassembled WGS sequence"/>
</dbReference>
<protein>
    <submittedName>
        <fullName evidence="5">Uncharacterized protein</fullName>
    </submittedName>
</protein>
<comment type="caution">
    <text evidence="5">The sequence shown here is derived from an EMBL/GenBank/DDBJ whole genome shotgun (WGS) entry which is preliminary data.</text>
</comment>
<feature type="compositionally biased region" description="Low complexity" evidence="1">
    <location>
        <begin position="31"/>
        <end position="47"/>
    </location>
</feature>
<dbReference type="Proteomes" id="UP000663844">
    <property type="component" value="Unassembled WGS sequence"/>
</dbReference>
<evidence type="ECO:0000313" key="5">
    <source>
        <dbReference type="EMBL" id="CAF3995254.1"/>
    </source>
</evidence>
<dbReference type="Proteomes" id="UP000663845">
    <property type="component" value="Unassembled WGS sequence"/>
</dbReference>
<feature type="compositionally biased region" description="Polar residues" evidence="1">
    <location>
        <begin position="1"/>
        <end position="22"/>
    </location>
</feature>
<evidence type="ECO:0000313" key="3">
    <source>
        <dbReference type="EMBL" id="CAF1199012.1"/>
    </source>
</evidence>
<name>A0A819NDC7_9BILA</name>
<feature type="region of interest" description="Disordered" evidence="1">
    <location>
        <begin position="1"/>
        <end position="67"/>
    </location>
</feature>
<sequence>MSSNNQQAPLPPSNYGSTQWQTDPFGLAPTANANSGDNGAGNGQQSSYKEQTYTLPGGKTTYMEWTG</sequence>
<dbReference type="EMBL" id="CAJNOE010000405">
    <property type="protein sequence ID" value="CAF1199012.1"/>
    <property type="molecule type" value="Genomic_DNA"/>
</dbReference>
<evidence type="ECO:0000313" key="2">
    <source>
        <dbReference type="EMBL" id="CAF1195780.1"/>
    </source>
</evidence>
<dbReference type="EMBL" id="CAJNOG010000357">
    <property type="protein sequence ID" value="CAF1195780.1"/>
    <property type="molecule type" value="Genomic_DNA"/>
</dbReference>
<dbReference type="EMBL" id="CAJOAZ010003250">
    <property type="protein sequence ID" value="CAF3995254.1"/>
    <property type="molecule type" value="Genomic_DNA"/>
</dbReference>
<gene>
    <name evidence="3" type="ORF">IZO911_LOCUS28493</name>
    <name evidence="2" type="ORF">JYZ213_LOCUS26611</name>
    <name evidence="4" type="ORF">KXQ929_LOCUS11682</name>
    <name evidence="5" type="ORF">OXD698_LOCUS29190</name>
</gene>